<dbReference type="GO" id="GO:0019159">
    <property type="term" value="F:nicotinamide-nucleotide amidase activity"/>
    <property type="evidence" value="ECO:0007669"/>
    <property type="project" value="UniProtKB-EC"/>
</dbReference>
<protein>
    <submittedName>
        <fullName evidence="2">Nicotinamide-nucleotide amidohydrolase PncC</fullName>
        <ecNumber evidence="2">3.5.1.42</ecNumber>
    </submittedName>
</protein>
<keyword evidence="3" id="KW-1185">Reference proteome</keyword>
<name>A0A1Y0HIB3_9BACT</name>
<accession>A0A1Y0HIB3</accession>
<dbReference type="EMBL" id="CP021416">
    <property type="protein sequence ID" value="ARU47762.1"/>
    <property type="molecule type" value="Genomic_DNA"/>
</dbReference>
<dbReference type="Proteomes" id="UP000196005">
    <property type="component" value="Chromosome"/>
</dbReference>
<organism evidence="2 3">
    <name type="scientific">Sulfurospirillum diekertiae</name>
    <dbReference type="NCBI Taxonomy" id="1854492"/>
    <lineage>
        <taxon>Bacteria</taxon>
        <taxon>Pseudomonadati</taxon>
        <taxon>Campylobacterota</taxon>
        <taxon>Epsilonproteobacteria</taxon>
        <taxon>Campylobacterales</taxon>
        <taxon>Sulfurospirillaceae</taxon>
        <taxon>Sulfurospirillum</taxon>
    </lineage>
</organism>
<evidence type="ECO:0000259" key="1">
    <source>
        <dbReference type="Pfam" id="PF02464"/>
    </source>
</evidence>
<reference evidence="3" key="1">
    <citation type="submission" date="2017-05" db="EMBL/GenBank/DDBJ databases">
        <title>Dechlorination kinetics govern the competition between two new strains of the genus Sulfurospirillum.</title>
        <authorList>
            <person name="Buttet G.F."/>
            <person name="Murray A.M."/>
            <person name="Goris T."/>
            <person name="Burion M."/>
            <person name="Lin B."/>
            <person name="Rolle M."/>
            <person name="Maillard J."/>
        </authorList>
    </citation>
    <scope>NUCLEOTIDE SEQUENCE [LARGE SCALE GENOMIC DNA]</scope>
    <source>
        <strain evidence="3">SL2-1</strain>
    </source>
</reference>
<dbReference type="InterPro" id="IPR036653">
    <property type="entry name" value="CinA-like_C"/>
</dbReference>
<dbReference type="AlphaFoldDB" id="A0A1Y0HIB3"/>
<dbReference type="NCBIfam" id="TIGR00199">
    <property type="entry name" value="PncC_domain"/>
    <property type="match status" value="1"/>
</dbReference>
<dbReference type="InterPro" id="IPR008136">
    <property type="entry name" value="CinA_C"/>
</dbReference>
<proteinExistence type="predicted"/>
<evidence type="ECO:0000313" key="3">
    <source>
        <dbReference type="Proteomes" id="UP000196005"/>
    </source>
</evidence>
<sequence length="369" mass="40589">MKSSLIVVGKALRYNLPFLNYIHATITKHLDLPDQTVYIDKNDKDLFFVLEESITHADEIVIVTSNDSFNLVNKVIATLGEESLELKGGMLIPSKTVHFEENSYLLERDGKLINIIKASENKKLPTVLIENKNSSALFSIINIDEDSLKILLEPLAQNFEIRITPAKIIDGWMTIEAISNKYGNLESFFKAAKSLLPQKVINHPDVIEHIAESLQAHGKTLSIAESCTGGLIASMLTKRSGVSAVFKGGLVTYSNEIKESWLGVSNDTIERFGAVSELCVREMLEGVLNASLSDFAIATSGIAGPTGGSIEKPVGTVYVGARNKEGNILIERLLLEGDREYIQTQSAYHALKLLLHVGENIFLKSEKMS</sequence>
<dbReference type="OrthoDB" id="9801454at2"/>
<dbReference type="Pfam" id="PF02464">
    <property type="entry name" value="CinA"/>
    <property type="match status" value="1"/>
</dbReference>
<dbReference type="RefSeq" id="WP_087437814.1">
    <property type="nucleotide sequence ID" value="NZ_CP021416.1"/>
</dbReference>
<dbReference type="KEGG" id="suls:Sdiek1_0593"/>
<gene>
    <name evidence="2" type="ORF">Sdiek1_0593</name>
</gene>
<keyword evidence="2" id="KW-0378">Hydrolase</keyword>
<feature type="domain" description="CinA C-terminal" evidence="1">
    <location>
        <begin position="207"/>
        <end position="356"/>
    </location>
</feature>
<dbReference type="Gene3D" id="3.90.950.20">
    <property type="entry name" value="CinA-like"/>
    <property type="match status" value="1"/>
</dbReference>
<dbReference type="EC" id="3.5.1.42" evidence="2"/>
<dbReference type="SUPFAM" id="SSF142433">
    <property type="entry name" value="CinA-like"/>
    <property type="match status" value="1"/>
</dbReference>
<evidence type="ECO:0000313" key="2">
    <source>
        <dbReference type="EMBL" id="ARU47762.1"/>
    </source>
</evidence>